<keyword evidence="3" id="KW-1185">Reference proteome</keyword>
<dbReference type="GO" id="GO:0003831">
    <property type="term" value="F:beta-N-acetylglucosaminylglycopeptide beta-1,4-galactosyltransferase activity"/>
    <property type="evidence" value="ECO:0007669"/>
    <property type="project" value="TreeGrafter"/>
</dbReference>
<name>A0A8C7WXZ2_9TELE</name>
<dbReference type="InterPro" id="IPR003859">
    <property type="entry name" value="Galactosyl_T"/>
</dbReference>
<reference evidence="2" key="2">
    <citation type="submission" date="2025-09" db="UniProtKB">
        <authorList>
            <consortium name="Ensembl"/>
        </authorList>
    </citation>
    <scope>IDENTIFICATION</scope>
</reference>
<feature type="region of interest" description="Disordered" evidence="1">
    <location>
        <begin position="1"/>
        <end position="33"/>
    </location>
</feature>
<dbReference type="PANTHER" id="PTHR19300">
    <property type="entry name" value="BETA-1,4-GALACTOSYLTRANSFERASE"/>
    <property type="match status" value="1"/>
</dbReference>
<dbReference type="Proteomes" id="UP000694383">
    <property type="component" value="Unplaced"/>
</dbReference>
<protein>
    <submittedName>
        <fullName evidence="2">Uncharacterized protein</fullName>
    </submittedName>
</protein>
<dbReference type="AlphaFoldDB" id="A0A8C7WXZ2"/>
<dbReference type="GO" id="GO:0008092">
    <property type="term" value="F:cytoskeletal protein binding"/>
    <property type="evidence" value="ECO:0007669"/>
    <property type="project" value="TreeGrafter"/>
</dbReference>
<dbReference type="Ensembl" id="ENSOSIT00000005023.1">
    <property type="protein sequence ID" value="ENSOSIP00000004693.1"/>
    <property type="gene ID" value="ENSOSIG00000003209.1"/>
</dbReference>
<feature type="compositionally biased region" description="Basic and acidic residues" evidence="1">
    <location>
        <begin position="22"/>
        <end position="33"/>
    </location>
</feature>
<reference evidence="2" key="1">
    <citation type="submission" date="2025-08" db="UniProtKB">
        <authorList>
            <consortium name="Ensembl"/>
        </authorList>
    </citation>
    <scope>IDENTIFICATION</scope>
</reference>
<organism evidence="2 3">
    <name type="scientific">Oryzias sinensis</name>
    <name type="common">Chinese medaka</name>
    <dbReference type="NCBI Taxonomy" id="183150"/>
    <lineage>
        <taxon>Eukaryota</taxon>
        <taxon>Metazoa</taxon>
        <taxon>Chordata</taxon>
        <taxon>Craniata</taxon>
        <taxon>Vertebrata</taxon>
        <taxon>Euteleostomi</taxon>
        <taxon>Actinopterygii</taxon>
        <taxon>Neopterygii</taxon>
        <taxon>Teleostei</taxon>
        <taxon>Neoteleostei</taxon>
        <taxon>Acanthomorphata</taxon>
        <taxon>Ovalentaria</taxon>
        <taxon>Atherinomorphae</taxon>
        <taxon>Beloniformes</taxon>
        <taxon>Adrianichthyidae</taxon>
        <taxon>Oryziinae</taxon>
        <taxon>Oryzias</taxon>
    </lineage>
</organism>
<accession>A0A8C7WXZ2</accession>
<dbReference type="GeneTree" id="ENSGT00940000155244"/>
<sequence>MSVSRPSGEVGKCRMIRHNRDKKNEPNPQRFDRINHTKETMNKDGINSLSYQLVDRDLRRTQSHPVRPSPSCELDSVMWTKVSALDSSAVPEASKMMLTYLRSPVDLHGAGSPNMSPFLFEALYGGGASC</sequence>
<evidence type="ECO:0000313" key="2">
    <source>
        <dbReference type="Ensembl" id="ENSOSIP00000004693.1"/>
    </source>
</evidence>
<dbReference type="GO" id="GO:0005975">
    <property type="term" value="P:carbohydrate metabolic process"/>
    <property type="evidence" value="ECO:0007669"/>
    <property type="project" value="InterPro"/>
</dbReference>
<dbReference type="GO" id="GO:0006487">
    <property type="term" value="P:protein N-linked glycosylation"/>
    <property type="evidence" value="ECO:0007669"/>
    <property type="project" value="TreeGrafter"/>
</dbReference>
<dbReference type="GO" id="GO:0005794">
    <property type="term" value="C:Golgi apparatus"/>
    <property type="evidence" value="ECO:0007669"/>
    <property type="project" value="TreeGrafter"/>
</dbReference>
<dbReference type="PANTHER" id="PTHR19300:SF5">
    <property type="entry name" value="BETA-1,4-GALACTOSYLTRANSFERASE 1"/>
    <property type="match status" value="1"/>
</dbReference>
<proteinExistence type="predicted"/>
<dbReference type="Gene3D" id="3.90.550.10">
    <property type="entry name" value="Spore Coat Polysaccharide Biosynthesis Protein SpsA, Chain A"/>
    <property type="match status" value="1"/>
</dbReference>
<evidence type="ECO:0000256" key="1">
    <source>
        <dbReference type="SAM" id="MobiDB-lite"/>
    </source>
</evidence>
<evidence type="ECO:0000313" key="3">
    <source>
        <dbReference type="Proteomes" id="UP000694383"/>
    </source>
</evidence>
<dbReference type="InterPro" id="IPR029044">
    <property type="entry name" value="Nucleotide-diphossugar_trans"/>
</dbReference>